<dbReference type="EMBL" id="CM007906">
    <property type="protein sequence ID" value="OTF87682.1"/>
    <property type="molecule type" value="Genomic_DNA"/>
</dbReference>
<evidence type="ECO:0000259" key="1">
    <source>
        <dbReference type="Pfam" id="PF00646"/>
    </source>
</evidence>
<dbReference type="InterPro" id="IPR050232">
    <property type="entry name" value="FBL13/AtMIF1-like"/>
</dbReference>
<dbReference type="EMBL" id="MNCJ02000332">
    <property type="protein sequence ID" value="KAF5757133.1"/>
    <property type="molecule type" value="Genomic_DNA"/>
</dbReference>
<keyword evidence="5" id="KW-1185">Reference proteome</keyword>
<dbReference type="Pfam" id="PF00646">
    <property type="entry name" value="F-box"/>
    <property type="match status" value="1"/>
</dbReference>
<dbReference type="Gene3D" id="1.20.1280.50">
    <property type="match status" value="1"/>
</dbReference>
<dbReference type="Gene3D" id="3.80.10.10">
    <property type="entry name" value="Ribonuclease Inhibitor"/>
    <property type="match status" value="1"/>
</dbReference>
<evidence type="ECO:0000313" key="3">
    <source>
        <dbReference type="EMBL" id="KAF5757133.1"/>
    </source>
</evidence>
<dbReference type="Proteomes" id="UP000215914">
    <property type="component" value="Chromosome 17"/>
</dbReference>
<dbReference type="SUPFAM" id="SSF52047">
    <property type="entry name" value="RNI-like"/>
    <property type="match status" value="1"/>
</dbReference>
<dbReference type="PANTHER" id="PTHR31900">
    <property type="entry name" value="F-BOX/RNI SUPERFAMILY PROTEIN-RELATED"/>
    <property type="match status" value="1"/>
</dbReference>
<dbReference type="OMA" id="WIDVAVR"/>
<dbReference type="Pfam" id="PF24758">
    <property type="entry name" value="LRR_At5g56370"/>
    <property type="match status" value="1"/>
</dbReference>
<evidence type="ECO:0000313" key="5">
    <source>
        <dbReference type="Proteomes" id="UP000215914"/>
    </source>
</evidence>
<dbReference type="PANTHER" id="PTHR31900:SF31">
    <property type="entry name" value="F-BOX_LRR-REPEAT PROTEIN 13-LIKE"/>
    <property type="match status" value="1"/>
</dbReference>
<feature type="domain" description="F-box/LRR-repeat protein 15/At3g58940/PEG3-like LRR" evidence="2">
    <location>
        <begin position="100"/>
        <end position="240"/>
    </location>
</feature>
<organism evidence="4 5">
    <name type="scientific">Helianthus annuus</name>
    <name type="common">Common sunflower</name>
    <dbReference type="NCBI Taxonomy" id="4232"/>
    <lineage>
        <taxon>Eukaryota</taxon>
        <taxon>Viridiplantae</taxon>
        <taxon>Streptophyta</taxon>
        <taxon>Embryophyta</taxon>
        <taxon>Tracheophyta</taxon>
        <taxon>Spermatophyta</taxon>
        <taxon>Magnoliopsida</taxon>
        <taxon>eudicotyledons</taxon>
        <taxon>Gunneridae</taxon>
        <taxon>Pentapetalae</taxon>
        <taxon>asterids</taxon>
        <taxon>campanulids</taxon>
        <taxon>Asterales</taxon>
        <taxon>Asteraceae</taxon>
        <taxon>Asteroideae</taxon>
        <taxon>Heliantheae alliance</taxon>
        <taxon>Heliantheae</taxon>
        <taxon>Helianthus</taxon>
    </lineage>
</organism>
<gene>
    <name evidence="4" type="ORF">HannXRQ_Chr17g0564571</name>
    <name evidence="3" type="ORF">HanXRQr2_Chr17g0823051</name>
</gene>
<reference evidence="3" key="3">
    <citation type="submission" date="2020-06" db="EMBL/GenBank/DDBJ databases">
        <title>Helianthus annuus Genome sequencing and assembly Release 2.</title>
        <authorList>
            <person name="Gouzy J."/>
            <person name="Langlade N."/>
            <person name="Munos S."/>
        </authorList>
    </citation>
    <scope>NUCLEOTIDE SEQUENCE</scope>
    <source>
        <tissue evidence="3">Leaves</tissue>
    </source>
</reference>
<proteinExistence type="predicted"/>
<dbReference type="AlphaFoldDB" id="A0A251RTK0"/>
<dbReference type="InParanoid" id="A0A251RTK0"/>
<dbReference type="InterPro" id="IPR053781">
    <property type="entry name" value="F-box_AtFBL13-like"/>
</dbReference>
<reference evidence="4" key="2">
    <citation type="submission" date="2017-02" db="EMBL/GenBank/DDBJ databases">
        <title>Sunflower complete genome.</title>
        <authorList>
            <person name="Langlade N."/>
            <person name="Munos S."/>
        </authorList>
    </citation>
    <scope>NUCLEOTIDE SEQUENCE [LARGE SCALE GENOMIC DNA]</scope>
    <source>
        <tissue evidence="4">Leaves</tissue>
    </source>
</reference>
<dbReference type="CDD" id="cd22160">
    <property type="entry name" value="F-box_AtFBL13-like"/>
    <property type="match status" value="1"/>
</dbReference>
<feature type="domain" description="F-box" evidence="1">
    <location>
        <begin position="12"/>
        <end position="49"/>
    </location>
</feature>
<name>A0A251RTK0_HELAN</name>
<evidence type="ECO:0000313" key="4">
    <source>
        <dbReference type="EMBL" id="OTF87682.1"/>
    </source>
</evidence>
<dbReference type="SUPFAM" id="SSF81383">
    <property type="entry name" value="F-box domain"/>
    <property type="match status" value="1"/>
</dbReference>
<dbReference type="InterPro" id="IPR055411">
    <property type="entry name" value="LRR_FXL15/At3g58940/PEG3-like"/>
</dbReference>
<dbReference type="InterPro" id="IPR001810">
    <property type="entry name" value="F-box_dom"/>
</dbReference>
<evidence type="ECO:0000259" key="2">
    <source>
        <dbReference type="Pfam" id="PF24758"/>
    </source>
</evidence>
<dbReference type="InterPro" id="IPR036047">
    <property type="entry name" value="F-box-like_dom_sf"/>
</dbReference>
<reference evidence="3 5" key="1">
    <citation type="journal article" date="2017" name="Nature">
        <title>The sunflower genome provides insights into oil metabolism, flowering and Asterid evolution.</title>
        <authorList>
            <person name="Badouin H."/>
            <person name="Gouzy J."/>
            <person name="Grassa C.J."/>
            <person name="Murat F."/>
            <person name="Staton S.E."/>
            <person name="Cottret L."/>
            <person name="Lelandais-Briere C."/>
            <person name="Owens G.L."/>
            <person name="Carrere S."/>
            <person name="Mayjonade B."/>
            <person name="Legrand L."/>
            <person name="Gill N."/>
            <person name="Kane N.C."/>
            <person name="Bowers J.E."/>
            <person name="Hubner S."/>
            <person name="Bellec A."/>
            <person name="Berard A."/>
            <person name="Berges H."/>
            <person name="Blanchet N."/>
            <person name="Boniface M.C."/>
            <person name="Brunel D."/>
            <person name="Catrice O."/>
            <person name="Chaidir N."/>
            <person name="Claudel C."/>
            <person name="Donnadieu C."/>
            <person name="Faraut T."/>
            <person name="Fievet G."/>
            <person name="Helmstetter N."/>
            <person name="King M."/>
            <person name="Knapp S.J."/>
            <person name="Lai Z."/>
            <person name="Le Paslier M.C."/>
            <person name="Lippi Y."/>
            <person name="Lorenzon L."/>
            <person name="Mandel J.R."/>
            <person name="Marage G."/>
            <person name="Marchand G."/>
            <person name="Marquand E."/>
            <person name="Bret-Mestries E."/>
            <person name="Morien E."/>
            <person name="Nambeesan S."/>
            <person name="Nguyen T."/>
            <person name="Pegot-Espagnet P."/>
            <person name="Pouilly N."/>
            <person name="Raftis F."/>
            <person name="Sallet E."/>
            <person name="Schiex T."/>
            <person name="Thomas J."/>
            <person name="Vandecasteele C."/>
            <person name="Vares D."/>
            <person name="Vear F."/>
            <person name="Vautrin S."/>
            <person name="Crespi M."/>
            <person name="Mangin B."/>
            <person name="Burke J.M."/>
            <person name="Salse J."/>
            <person name="Munos S."/>
            <person name="Vincourt P."/>
            <person name="Rieseberg L.H."/>
            <person name="Langlade N.B."/>
        </authorList>
    </citation>
    <scope>NUCLEOTIDE SEQUENCE [LARGE SCALE GENOMIC DNA]</scope>
    <source>
        <strain evidence="5">cv. SF193</strain>
        <tissue evidence="3">Leaves</tissue>
    </source>
</reference>
<dbReference type="InterPro" id="IPR032675">
    <property type="entry name" value="LRR_dom_sf"/>
</dbReference>
<protein>
    <submittedName>
        <fullName evidence="3">F-box domain, leucine-rich repeat domain superfamily, F-box-like domain superfamily</fullName>
    </submittedName>
    <submittedName>
        <fullName evidence="4">Putative F-box domain, Leucine-rich repeat domain, L domain-like protein</fullName>
    </submittedName>
</protein>
<accession>A0A251RTK0</accession>
<sequence>MSYMIKNDEDRLSSLPEEVVSHILSLMPTKFAVRTSILSWRWRYSWMSVTNLDFDDRHPYHDLNCFTKFVDRVLELQKSPQVKVFRMCFSEMWVKKSNVSKWIDVAVRLNVSELDVQSIVLEVPVSLFTCRTLTKLKLAHNTRDWDVWECSSPVNLPCLKTLDIYVIANPFVNAFKLLPGCPVLENLYLCVTCKGEKEEYIFNIPTLKRLELTWHKHRPVNDKVVLQVPNLEYLSVTHMFGRPVVKKELSSLIDQPLRHHMWVKCLKEVGLNNFQFKE</sequence>
<dbReference type="OrthoDB" id="612216at2759"/>
<dbReference type="Gramene" id="mRNA:HanXRQr2_Chr17g0823051">
    <property type="protein sequence ID" value="CDS:HanXRQr2_Chr17g0823051.1"/>
    <property type="gene ID" value="HanXRQr2_Chr17g0823051"/>
</dbReference>
<dbReference type="FunCoup" id="A0A251RTK0">
    <property type="interactions" value="1782"/>
</dbReference>